<evidence type="ECO:0000313" key="3">
    <source>
        <dbReference type="EMBL" id="USI71908.1"/>
    </source>
</evidence>
<reference evidence="3" key="1">
    <citation type="journal article" date="2022" name="Toxins">
        <title>Genomic Analysis of Sphingopyxis sp. USTB-05 for Biodegrading Cyanobacterial Hepatotoxins.</title>
        <authorList>
            <person name="Liu C."/>
            <person name="Xu Q."/>
            <person name="Zhao Z."/>
            <person name="Zhang H."/>
            <person name="Liu X."/>
            <person name="Yin C."/>
            <person name="Liu Y."/>
            <person name="Yan H."/>
        </authorList>
    </citation>
    <scope>NUCLEOTIDE SEQUENCE</scope>
    <source>
        <strain evidence="3">NBD5</strain>
    </source>
</reference>
<dbReference type="GO" id="GO:0004519">
    <property type="term" value="F:endonuclease activity"/>
    <property type="evidence" value="ECO:0007669"/>
    <property type="project" value="UniProtKB-KW"/>
</dbReference>
<dbReference type="Gene3D" id="3.60.10.10">
    <property type="entry name" value="Endonuclease/exonuclease/phosphatase"/>
    <property type="match status" value="1"/>
</dbReference>
<dbReference type="InterPro" id="IPR005135">
    <property type="entry name" value="Endo/exonuclease/phosphatase"/>
</dbReference>
<keyword evidence="3" id="KW-0255">Endonuclease</keyword>
<evidence type="ECO:0000256" key="1">
    <source>
        <dbReference type="SAM" id="SignalP"/>
    </source>
</evidence>
<dbReference type="RefSeq" id="WP_252165718.1">
    <property type="nucleotide sequence ID" value="NZ_CP084930.1"/>
</dbReference>
<dbReference type="EMBL" id="CP084930">
    <property type="protein sequence ID" value="USI71908.1"/>
    <property type="molecule type" value="Genomic_DNA"/>
</dbReference>
<name>A0ABY4X4U0_9SPHN</name>
<dbReference type="PANTHER" id="PTHR16320">
    <property type="entry name" value="SPHINGOMYELINASE FAMILY MEMBER"/>
    <property type="match status" value="1"/>
</dbReference>
<organism evidence="3 4">
    <name type="scientific">Sphingomonas morindae</name>
    <dbReference type="NCBI Taxonomy" id="1541170"/>
    <lineage>
        <taxon>Bacteria</taxon>
        <taxon>Pseudomonadati</taxon>
        <taxon>Pseudomonadota</taxon>
        <taxon>Alphaproteobacteria</taxon>
        <taxon>Sphingomonadales</taxon>
        <taxon>Sphingomonadaceae</taxon>
        <taxon>Sphingomonas</taxon>
    </lineage>
</organism>
<dbReference type="SUPFAM" id="SSF56219">
    <property type="entry name" value="DNase I-like"/>
    <property type="match status" value="1"/>
</dbReference>
<keyword evidence="4" id="KW-1185">Reference proteome</keyword>
<dbReference type="InterPro" id="IPR038772">
    <property type="entry name" value="Sph/SMPD2-like"/>
</dbReference>
<keyword evidence="3" id="KW-0540">Nuclease</keyword>
<accession>A0ABY4X4U0</accession>
<sequence>MRARWMTLAALAAAVAVAHPRDIAATAPAAPQAPDVALAPEGGATLLSYNVEGLPWPVRFGRAAAADRIAASLAGLRAEGRQPHIVAVQEAFSGEAQAIGARAGYAYRALGPAPEMPGAAPRSAADLAFANQARVWRGEALGKAENSGLALFSDYPILWTRAVAFPDYACAGWDCLANKGVLLVALQRPGEARPLIVADTHLNARGASGASGSRSGYAYRRQVDALRAALAAVPGDADLLLAGDFNIGGDPAREAVMRVALFAPLGLRAAAVEAACGATCRRPTLPGPDAAGALAGAKSLIAYRAGLGSHFAPAGLLGHFGGAGGQMLSDHVGIERRFLARG</sequence>
<dbReference type="InterPro" id="IPR036691">
    <property type="entry name" value="Endo/exonu/phosph_ase_sf"/>
</dbReference>
<evidence type="ECO:0000259" key="2">
    <source>
        <dbReference type="Pfam" id="PF03372"/>
    </source>
</evidence>
<feature type="chain" id="PRO_5046840066" evidence="1">
    <location>
        <begin position="19"/>
        <end position="342"/>
    </location>
</feature>
<gene>
    <name evidence="3" type="ORF">LHA26_11325</name>
</gene>
<proteinExistence type="predicted"/>
<dbReference type="Pfam" id="PF03372">
    <property type="entry name" value="Exo_endo_phos"/>
    <property type="match status" value="1"/>
</dbReference>
<dbReference type="Proteomes" id="UP001056937">
    <property type="component" value="Chromosome 1"/>
</dbReference>
<keyword evidence="3" id="KW-0378">Hydrolase</keyword>
<dbReference type="PANTHER" id="PTHR16320:SF23">
    <property type="entry name" value="SPHINGOMYELINASE C 1"/>
    <property type="match status" value="1"/>
</dbReference>
<feature type="domain" description="Endonuclease/exonuclease/phosphatase" evidence="2">
    <location>
        <begin position="47"/>
        <end position="247"/>
    </location>
</feature>
<protein>
    <submittedName>
        <fullName evidence="3">Endonuclease/exonuclease/phosphatase family protein</fullName>
    </submittedName>
</protein>
<keyword evidence="1" id="KW-0732">Signal</keyword>
<evidence type="ECO:0000313" key="4">
    <source>
        <dbReference type="Proteomes" id="UP001056937"/>
    </source>
</evidence>
<feature type="signal peptide" evidence="1">
    <location>
        <begin position="1"/>
        <end position="18"/>
    </location>
</feature>